<keyword evidence="5 7" id="KW-0067">ATP-binding</keyword>
<dbReference type="InterPro" id="IPR050166">
    <property type="entry name" value="ABC_transporter_ATP-bind"/>
</dbReference>
<evidence type="ECO:0000256" key="4">
    <source>
        <dbReference type="ARBA" id="ARBA00022741"/>
    </source>
</evidence>
<dbReference type="InterPro" id="IPR003593">
    <property type="entry name" value="AAA+_ATPase"/>
</dbReference>
<evidence type="ECO:0000256" key="5">
    <source>
        <dbReference type="ARBA" id="ARBA00022840"/>
    </source>
</evidence>
<evidence type="ECO:0000256" key="2">
    <source>
        <dbReference type="ARBA" id="ARBA00022448"/>
    </source>
</evidence>
<dbReference type="SUPFAM" id="SSF52540">
    <property type="entry name" value="P-loop containing nucleoside triphosphate hydrolases"/>
    <property type="match status" value="1"/>
</dbReference>
<evidence type="ECO:0000259" key="6">
    <source>
        <dbReference type="PROSITE" id="PS50893"/>
    </source>
</evidence>
<dbReference type="InterPro" id="IPR003439">
    <property type="entry name" value="ABC_transporter-like_ATP-bd"/>
</dbReference>
<proteinExistence type="inferred from homology"/>
<protein>
    <submittedName>
        <fullName evidence="7">ABC transporter ATP-binding protein</fullName>
    </submittedName>
</protein>
<keyword evidence="3" id="KW-0472">Membrane</keyword>
<sequence>MNTVADAGLMAEAACAGEAHLQVAQVCKTYASPRGATHALQDITLDVPAGRFVSVVGPSGCGKSTLLRCIAGLDRPTSGEIRLNGEPIVGPSANTGIVFQRDLLLDWRTILQNVLFTTDCRGQPRAAWAERARDLLDLFGLENFHHRYPWELSGGMRQRVAICRALLDEPKLLLMDEPFAALDAFTRDDLNLELQKISLQTACTTIFITHNIGEAIFLADQVVVMDRRPGRIALVLDIDLPRPRRLAVRESAAFAQYTRTVRQAFEELGILRSSA</sequence>
<name>A0ABP8GZW9_9BURK</name>
<comment type="caution">
    <text evidence="7">The sequence shown here is derived from an EMBL/GenBank/DDBJ whole genome shotgun (WGS) entry which is preliminary data.</text>
</comment>
<dbReference type="Gene3D" id="3.40.50.300">
    <property type="entry name" value="P-loop containing nucleotide triphosphate hydrolases"/>
    <property type="match status" value="1"/>
</dbReference>
<dbReference type="PROSITE" id="PS50893">
    <property type="entry name" value="ABC_TRANSPORTER_2"/>
    <property type="match status" value="1"/>
</dbReference>
<organism evidence="7 8">
    <name type="scientific">Pigmentiphaga soli</name>
    <dbReference type="NCBI Taxonomy" id="1007095"/>
    <lineage>
        <taxon>Bacteria</taxon>
        <taxon>Pseudomonadati</taxon>
        <taxon>Pseudomonadota</taxon>
        <taxon>Betaproteobacteria</taxon>
        <taxon>Burkholderiales</taxon>
        <taxon>Alcaligenaceae</taxon>
        <taxon>Pigmentiphaga</taxon>
    </lineage>
</organism>
<dbReference type="PANTHER" id="PTHR42788:SF13">
    <property type="entry name" value="ALIPHATIC SULFONATES IMPORT ATP-BINDING PROTEIN SSUB"/>
    <property type="match status" value="1"/>
</dbReference>
<dbReference type="InterPro" id="IPR017871">
    <property type="entry name" value="ABC_transporter-like_CS"/>
</dbReference>
<dbReference type="PANTHER" id="PTHR42788">
    <property type="entry name" value="TAURINE IMPORT ATP-BINDING PROTEIN-RELATED"/>
    <property type="match status" value="1"/>
</dbReference>
<feature type="domain" description="ABC transporter" evidence="6">
    <location>
        <begin position="21"/>
        <end position="252"/>
    </location>
</feature>
<dbReference type="Pfam" id="PF00005">
    <property type="entry name" value="ABC_tran"/>
    <property type="match status" value="1"/>
</dbReference>
<evidence type="ECO:0000313" key="7">
    <source>
        <dbReference type="EMBL" id="GAA4332161.1"/>
    </source>
</evidence>
<dbReference type="CDD" id="cd03293">
    <property type="entry name" value="ABC_NrtD_SsuB_transporters"/>
    <property type="match status" value="1"/>
</dbReference>
<dbReference type="GO" id="GO:0005524">
    <property type="term" value="F:ATP binding"/>
    <property type="evidence" value="ECO:0007669"/>
    <property type="project" value="UniProtKB-KW"/>
</dbReference>
<keyword evidence="3" id="KW-1003">Cell membrane</keyword>
<evidence type="ECO:0000256" key="3">
    <source>
        <dbReference type="ARBA" id="ARBA00022475"/>
    </source>
</evidence>
<accession>A0ABP8GZW9</accession>
<dbReference type="EMBL" id="BAABFO010000009">
    <property type="protein sequence ID" value="GAA4332161.1"/>
    <property type="molecule type" value="Genomic_DNA"/>
</dbReference>
<evidence type="ECO:0000313" key="8">
    <source>
        <dbReference type="Proteomes" id="UP001501671"/>
    </source>
</evidence>
<comment type="similarity">
    <text evidence="1">Belongs to the ABC transporter superfamily.</text>
</comment>
<dbReference type="Proteomes" id="UP001501671">
    <property type="component" value="Unassembled WGS sequence"/>
</dbReference>
<reference evidence="8" key="1">
    <citation type="journal article" date="2019" name="Int. J. Syst. Evol. Microbiol.">
        <title>The Global Catalogue of Microorganisms (GCM) 10K type strain sequencing project: providing services to taxonomists for standard genome sequencing and annotation.</title>
        <authorList>
            <consortium name="The Broad Institute Genomics Platform"/>
            <consortium name="The Broad Institute Genome Sequencing Center for Infectious Disease"/>
            <person name="Wu L."/>
            <person name="Ma J."/>
        </authorList>
    </citation>
    <scope>NUCLEOTIDE SEQUENCE [LARGE SCALE GENOMIC DNA]</scope>
    <source>
        <strain evidence="8">JCM 17666</strain>
    </source>
</reference>
<dbReference type="InterPro" id="IPR027417">
    <property type="entry name" value="P-loop_NTPase"/>
</dbReference>
<dbReference type="PROSITE" id="PS00211">
    <property type="entry name" value="ABC_TRANSPORTER_1"/>
    <property type="match status" value="1"/>
</dbReference>
<dbReference type="SMART" id="SM00382">
    <property type="entry name" value="AAA"/>
    <property type="match status" value="1"/>
</dbReference>
<keyword evidence="4" id="KW-0547">Nucleotide-binding</keyword>
<gene>
    <name evidence="7" type="ORF">GCM10023144_21780</name>
</gene>
<evidence type="ECO:0000256" key="1">
    <source>
        <dbReference type="ARBA" id="ARBA00005417"/>
    </source>
</evidence>
<keyword evidence="8" id="KW-1185">Reference proteome</keyword>
<keyword evidence="2" id="KW-0813">Transport</keyword>